<dbReference type="InterPro" id="IPR009003">
    <property type="entry name" value="Peptidase_S1_PA"/>
</dbReference>
<evidence type="ECO:0000313" key="1">
    <source>
        <dbReference type="EMBL" id="CAE6473673.1"/>
    </source>
</evidence>
<name>A0A8H3C7Y6_9AGAM</name>
<dbReference type="SUPFAM" id="SSF50494">
    <property type="entry name" value="Trypsin-like serine proteases"/>
    <property type="match status" value="1"/>
</dbReference>
<dbReference type="AlphaFoldDB" id="A0A8H3C7Y6"/>
<reference evidence="1" key="1">
    <citation type="submission" date="2021-01" db="EMBL/GenBank/DDBJ databases">
        <authorList>
            <person name="Kaushik A."/>
        </authorList>
    </citation>
    <scope>NUCLEOTIDE SEQUENCE</scope>
    <source>
        <strain evidence="1">AG4-RS23</strain>
    </source>
</reference>
<sequence>MIVPSIHTLRRSVLDAAVPCSIARIGYNSVTSRLRYMPYIPRHGLPRLPAFLGPVLARRSFATPVDIVPDKLVRPAPDLVVPTIPIAAELPLLEKYIYDRILNSPVSAPLSRIYTEYRSHAGRVLDAQLPYEPRPNPQRRIKPLSGEDDGIALVAHLAVTKDGRCRVSLSSGFALNVDVEGEGEQCVATCCHSLEEITRTVSPDECVSPSGLYVFPTSGSPIPVIGVHSSLPGHDILLLSIPHTTPRLKTLPLSPYPAPNDSPLSIRLLSSHGQPEISSHKGKEEWTEWLNGFALRMWAVGGKVLGYRDLAGRESKPGTYDALSHMLFNILPTPGSSGAPLVDEHGAVVGMALGTRMDNRVEGNRGWGVPAELIYEMFSLPGLKLNKK</sequence>
<organism evidence="1 2">
    <name type="scientific">Rhizoctonia solani</name>
    <dbReference type="NCBI Taxonomy" id="456999"/>
    <lineage>
        <taxon>Eukaryota</taxon>
        <taxon>Fungi</taxon>
        <taxon>Dikarya</taxon>
        <taxon>Basidiomycota</taxon>
        <taxon>Agaricomycotina</taxon>
        <taxon>Agaricomycetes</taxon>
        <taxon>Cantharellales</taxon>
        <taxon>Ceratobasidiaceae</taxon>
        <taxon>Rhizoctonia</taxon>
    </lineage>
</organism>
<accession>A0A8H3C7Y6</accession>
<protein>
    <submittedName>
        <fullName evidence="1">Uncharacterized protein</fullName>
    </submittedName>
</protein>
<proteinExistence type="predicted"/>
<dbReference type="EMBL" id="CAJMWY010001701">
    <property type="protein sequence ID" value="CAE6473673.1"/>
    <property type="molecule type" value="Genomic_DNA"/>
</dbReference>
<gene>
    <name evidence="1" type="ORF">RDB_LOCUS86847</name>
</gene>
<comment type="caution">
    <text evidence="1">The sequence shown here is derived from an EMBL/GenBank/DDBJ whole genome shotgun (WGS) entry which is preliminary data.</text>
</comment>
<evidence type="ECO:0000313" key="2">
    <source>
        <dbReference type="Proteomes" id="UP000663861"/>
    </source>
</evidence>
<dbReference type="Proteomes" id="UP000663861">
    <property type="component" value="Unassembled WGS sequence"/>
</dbReference>
<dbReference type="Pfam" id="PF13365">
    <property type="entry name" value="Trypsin_2"/>
    <property type="match status" value="1"/>
</dbReference>